<evidence type="ECO:0000313" key="3">
    <source>
        <dbReference type="Proteomes" id="UP001055712"/>
    </source>
</evidence>
<name>A0A9D4TUG3_CHLVU</name>
<dbReference type="AlphaFoldDB" id="A0A9D4TUG3"/>
<evidence type="ECO:0000313" key="2">
    <source>
        <dbReference type="EMBL" id="KAI3434942.1"/>
    </source>
</evidence>
<reference evidence="2" key="2">
    <citation type="submission" date="2020-11" db="EMBL/GenBank/DDBJ databases">
        <authorList>
            <person name="Cecchin M."/>
            <person name="Marcolungo L."/>
            <person name="Rossato M."/>
            <person name="Girolomoni L."/>
            <person name="Cosentino E."/>
            <person name="Cuine S."/>
            <person name="Li-Beisson Y."/>
            <person name="Delledonne M."/>
            <person name="Ballottari M."/>
        </authorList>
    </citation>
    <scope>NUCLEOTIDE SEQUENCE</scope>
    <source>
        <strain evidence="2">211/11P</strain>
        <tissue evidence="2">Whole cell</tissue>
    </source>
</reference>
<keyword evidence="3" id="KW-1185">Reference proteome</keyword>
<dbReference type="EMBL" id="SIDB01000003">
    <property type="protein sequence ID" value="KAI3434942.1"/>
    <property type="molecule type" value="Genomic_DNA"/>
</dbReference>
<comment type="caution">
    <text evidence="2">The sequence shown here is derived from an EMBL/GenBank/DDBJ whole genome shotgun (WGS) entry which is preliminary data.</text>
</comment>
<sequence>MLAAQHTQQQQLGLPQKLSPVASVGASAARQAAGEAAQAAAAAALPPSLIFASLSGKVLHVGPLAHESASEAGSSEGKHVLPSRQLGQQAPEHEKQAAQQEAAVHQASGDEHAPA</sequence>
<proteinExistence type="predicted"/>
<accession>A0A9D4TUG3</accession>
<feature type="region of interest" description="Disordered" evidence="1">
    <location>
        <begin position="67"/>
        <end position="115"/>
    </location>
</feature>
<dbReference type="Proteomes" id="UP001055712">
    <property type="component" value="Unassembled WGS sequence"/>
</dbReference>
<reference evidence="2" key="1">
    <citation type="journal article" date="2019" name="Plant J.">
        <title>Chlorella vulgaris genome assembly and annotation reveals the molecular basis for metabolic acclimation to high light conditions.</title>
        <authorList>
            <person name="Cecchin M."/>
            <person name="Marcolungo L."/>
            <person name="Rossato M."/>
            <person name="Girolomoni L."/>
            <person name="Cosentino E."/>
            <person name="Cuine S."/>
            <person name="Li-Beisson Y."/>
            <person name="Delledonne M."/>
            <person name="Ballottari M."/>
        </authorList>
    </citation>
    <scope>NUCLEOTIDE SEQUENCE</scope>
    <source>
        <strain evidence="2">211/11P</strain>
    </source>
</reference>
<organism evidence="2 3">
    <name type="scientific">Chlorella vulgaris</name>
    <name type="common">Green alga</name>
    <dbReference type="NCBI Taxonomy" id="3077"/>
    <lineage>
        <taxon>Eukaryota</taxon>
        <taxon>Viridiplantae</taxon>
        <taxon>Chlorophyta</taxon>
        <taxon>core chlorophytes</taxon>
        <taxon>Trebouxiophyceae</taxon>
        <taxon>Chlorellales</taxon>
        <taxon>Chlorellaceae</taxon>
        <taxon>Chlorella clade</taxon>
        <taxon>Chlorella</taxon>
    </lineage>
</organism>
<evidence type="ECO:0000256" key="1">
    <source>
        <dbReference type="SAM" id="MobiDB-lite"/>
    </source>
</evidence>
<gene>
    <name evidence="2" type="ORF">D9Q98_002996</name>
</gene>
<feature type="region of interest" description="Disordered" evidence="1">
    <location>
        <begin position="1"/>
        <end position="29"/>
    </location>
</feature>
<feature type="compositionally biased region" description="Low complexity" evidence="1">
    <location>
        <begin position="97"/>
        <end position="107"/>
    </location>
</feature>
<protein>
    <submittedName>
        <fullName evidence="2">Uncharacterized protein</fullName>
    </submittedName>
</protein>